<dbReference type="EMBL" id="JAFHDT010000019">
    <property type="protein sequence ID" value="KAI7796081.1"/>
    <property type="molecule type" value="Genomic_DNA"/>
</dbReference>
<feature type="region of interest" description="Disordered" evidence="4">
    <location>
        <begin position="1"/>
        <end position="23"/>
    </location>
</feature>
<name>A0A9W7WDK7_TRIRA</name>
<dbReference type="InterPro" id="IPR045058">
    <property type="entry name" value="GIMA/IAN/Toc"/>
</dbReference>
<evidence type="ECO:0000256" key="1">
    <source>
        <dbReference type="ARBA" id="ARBA00008535"/>
    </source>
</evidence>
<keyword evidence="3" id="KW-0342">GTP-binding</keyword>
<gene>
    <name evidence="6" type="ORF">IRJ41_013643</name>
</gene>
<evidence type="ECO:0000259" key="5">
    <source>
        <dbReference type="PROSITE" id="PS51720"/>
    </source>
</evidence>
<feature type="domain" description="AIG1-type G" evidence="5">
    <location>
        <begin position="1"/>
        <end position="193"/>
    </location>
</feature>
<dbReference type="Pfam" id="PF04548">
    <property type="entry name" value="AIG1"/>
    <property type="match status" value="1"/>
</dbReference>
<dbReference type="PANTHER" id="PTHR10903:SF107">
    <property type="entry name" value="GTPASE IMAP FAMILY MEMBER 4-LIKE-RELATED"/>
    <property type="match status" value="1"/>
</dbReference>
<feature type="region of interest" description="Disordered" evidence="4">
    <location>
        <begin position="235"/>
        <end position="262"/>
    </location>
</feature>
<evidence type="ECO:0000256" key="3">
    <source>
        <dbReference type="ARBA" id="ARBA00023134"/>
    </source>
</evidence>
<dbReference type="PANTHER" id="PTHR10903">
    <property type="entry name" value="GTPASE, IMAP FAMILY MEMBER-RELATED"/>
    <property type="match status" value="1"/>
</dbReference>
<keyword evidence="2" id="KW-0547">Nucleotide-binding</keyword>
<proteinExistence type="inferred from homology"/>
<protein>
    <submittedName>
        <fullName evidence="6">GTPase IMAP family member 4-like</fullName>
    </submittedName>
</protein>
<dbReference type="Gene3D" id="3.40.50.300">
    <property type="entry name" value="P-loop containing nucleotide triphosphate hydrolases"/>
    <property type="match status" value="1"/>
</dbReference>
<evidence type="ECO:0000256" key="2">
    <source>
        <dbReference type="ARBA" id="ARBA00022741"/>
    </source>
</evidence>
<organism evidence="6 7">
    <name type="scientific">Triplophysa rosa</name>
    <name type="common">Cave loach</name>
    <dbReference type="NCBI Taxonomy" id="992332"/>
    <lineage>
        <taxon>Eukaryota</taxon>
        <taxon>Metazoa</taxon>
        <taxon>Chordata</taxon>
        <taxon>Craniata</taxon>
        <taxon>Vertebrata</taxon>
        <taxon>Euteleostomi</taxon>
        <taxon>Actinopterygii</taxon>
        <taxon>Neopterygii</taxon>
        <taxon>Teleostei</taxon>
        <taxon>Ostariophysi</taxon>
        <taxon>Cypriniformes</taxon>
        <taxon>Nemacheilidae</taxon>
        <taxon>Triplophysa</taxon>
    </lineage>
</organism>
<dbReference type="GO" id="GO:0005525">
    <property type="term" value="F:GTP binding"/>
    <property type="evidence" value="ECO:0007669"/>
    <property type="project" value="UniProtKB-KW"/>
</dbReference>
<evidence type="ECO:0000313" key="7">
    <source>
        <dbReference type="Proteomes" id="UP001059041"/>
    </source>
</evidence>
<comment type="caution">
    <text evidence="6">The sequence shown here is derived from an EMBL/GenBank/DDBJ whole genome shotgun (WGS) entry which is preliminary data.</text>
</comment>
<keyword evidence="7" id="KW-1185">Reference proteome</keyword>
<feature type="compositionally biased region" description="Basic and acidic residues" evidence="4">
    <location>
        <begin position="1"/>
        <end position="17"/>
    </location>
</feature>
<comment type="similarity">
    <text evidence="1">Belongs to the TRAFAC class TrmE-Era-EngA-EngB-Septin-like GTPase superfamily. AIG1/Toc34/Toc159-like paraseptin GTPase family. IAN subfamily.</text>
</comment>
<dbReference type="FunFam" id="3.40.50.300:FF:000366">
    <property type="entry name" value="GTPase, IMAP family member 2"/>
    <property type="match status" value="1"/>
</dbReference>
<dbReference type="SUPFAM" id="SSF52540">
    <property type="entry name" value="P-loop containing nucleoside triphosphate hydrolases"/>
    <property type="match status" value="1"/>
</dbReference>
<accession>A0A9W7WDK7</accession>
<sequence>MALPQDQEKQDKMEQNHDRHKSIHHNLSGHEIHTRQCVAKQRKVEGSNVSVVDTPGWSTSTVENEREISRSLAVCSPGPHAFLLVLPVRMPFTKKSQQTVEELMSLFGENVWRHTIILFTEGHWLKDKPVEEYIACEGEALQELVSKCGNRYHVMVNDRSNRSQVRDLLKMIEQTVARNRGEHFTLEKNKRKPKATMLGKAKTLTEEEWNKREDELIEKMLNAAVVDLGTERTKPFPRKQQSFDHPIPSMSGESFSDRSRLSGHTLNPVSKVFQWLQHSFHARSSGYDTMSITSSSTVADMKGDSNDIPMPIARP</sequence>
<dbReference type="InterPro" id="IPR006703">
    <property type="entry name" value="G_AIG1"/>
</dbReference>
<evidence type="ECO:0000256" key="4">
    <source>
        <dbReference type="SAM" id="MobiDB-lite"/>
    </source>
</evidence>
<reference evidence="6" key="1">
    <citation type="submission" date="2021-02" db="EMBL/GenBank/DDBJ databases">
        <title>Comparative genomics reveals that relaxation of natural selection precedes convergent phenotypic evolution of cavefish.</title>
        <authorList>
            <person name="Peng Z."/>
        </authorList>
    </citation>
    <scope>NUCLEOTIDE SEQUENCE</scope>
    <source>
        <tissue evidence="6">Muscle</tissue>
    </source>
</reference>
<dbReference type="Proteomes" id="UP001059041">
    <property type="component" value="Linkage Group LG19"/>
</dbReference>
<dbReference type="PROSITE" id="PS51720">
    <property type="entry name" value="G_AIG1"/>
    <property type="match status" value="1"/>
</dbReference>
<dbReference type="InterPro" id="IPR027417">
    <property type="entry name" value="P-loop_NTPase"/>
</dbReference>
<evidence type="ECO:0000313" key="6">
    <source>
        <dbReference type="EMBL" id="KAI7796081.1"/>
    </source>
</evidence>
<dbReference type="AlphaFoldDB" id="A0A9W7WDK7"/>